<dbReference type="InterPro" id="IPR008927">
    <property type="entry name" value="6-PGluconate_DH-like_C_sf"/>
</dbReference>
<evidence type="ECO:0000259" key="4">
    <source>
        <dbReference type="Pfam" id="PF21761"/>
    </source>
</evidence>
<gene>
    <name evidence="5" type="ORF">C1I92_20660</name>
</gene>
<evidence type="ECO:0000313" key="5">
    <source>
        <dbReference type="EMBL" id="PZF81601.1"/>
    </source>
</evidence>
<dbReference type="GO" id="GO:0050661">
    <property type="term" value="F:NADP binding"/>
    <property type="evidence" value="ECO:0007669"/>
    <property type="project" value="InterPro"/>
</dbReference>
<dbReference type="SUPFAM" id="SSF51735">
    <property type="entry name" value="NAD(P)-binding Rossmann-fold domains"/>
    <property type="match status" value="1"/>
</dbReference>
<dbReference type="Gene3D" id="1.10.1040.10">
    <property type="entry name" value="N-(1-d-carboxylethyl)-l-norvaline Dehydrogenase, domain 2"/>
    <property type="match status" value="1"/>
</dbReference>
<dbReference type="RefSeq" id="WP_111256537.1">
    <property type="nucleotide sequence ID" value="NZ_POTW01000055.1"/>
</dbReference>
<keyword evidence="6" id="KW-1185">Reference proteome</keyword>
<protein>
    <submittedName>
        <fullName evidence="5">Dehydrogenase</fullName>
    </submittedName>
</protein>
<dbReference type="InterPro" id="IPR048666">
    <property type="entry name" value="RedAm-like_C"/>
</dbReference>
<dbReference type="PIRSF" id="PIRSF000103">
    <property type="entry name" value="HIBADH"/>
    <property type="match status" value="1"/>
</dbReference>
<evidence type="ECO:0000259" key="3">
    <source>
        <dbReference type="Pfam" id="PF03446"/>
    </source>
</evidence>
<sequence length="298" mass="30837">MTTSPQVTVLGLGKMGQALARAFLAHGHATAVWNRSPQKGDELVAAGATRAATVAEAVADAGLVVVCVSDYAVARAILEPAAAALRGRAVVNLTADSPDAARELAAWAADHGIDYLDGSIMTPTVTIDTPDAVLIYSGPADLYQRHAATLAALGGRQHHLGADPGRAAAFDVALLDIFWTAVAGMAHGFALAKAEGIDAADLAPFARPIAELFAGSVDEQAERLDAGRYEADIARLETVAAGLEHVIHAADRRGLDTSVQRAAYDQMRRAIAAGHGDDDVAVLAAALLAEREDARSRA</sequence>
<dbReference type="SUPFAM" id="SSF48179">
    <property type="entry name" value="6-phosphogluconate dehydrogenase C-terminal domain-like"/>
    <property type="match status" value="1"/>
</dbReference>
<comment type="similarity">
    <text evidence="1">Belongs to the HIBADH-related family.</text>
</comment>
<dbReference type="InterPro" id="IPR036291">
    <property type="entry name" value="NAD(P)-bd_dom_sf"/>
</dbReference>
<dbReference type="Gene3D" id="3.40.50.720">
    <property type="entry name" value="NAD(P)-binding Rossmann-like Domain"/>
    <property type="match status" value="1"/>
</dbReference>
<dbReference type="InterPro" id="IPR051265">
    <property type="entry name" value="HIBADH-related_NP60_sf"/>
</dbReference>
<accession>A0A2W2B2F7</accession>
<dbReference type="InterPro" id="IPR013328">
    <property type="entry name" value="6PGD_dom2"/>
</dbReference>
<evidence type="ECO:0000313" key="6">
    <source>
        <dbReference type="Proteomes" id="UP000248764"/>
    </source>
</evidence>
<dbReference type="InterPro" id="IPR006115">
    <property type="entry name" value="6PGDH_NADP-bd"/>
</dbReference>
<dbReference type="AlphaFoldDB" id="A0A2W2B2F7"/>
<name>A0A2W2B2F7_9ACTN</name>
<dbReference type="InterPro" id="IPR015815">
    <property type="entry name" value="HIBADH-related"/>
</dbReference>
<dbReference type="EMBL" id="POTW01000055">
    <property type="protein sequence ID" value="PZF81601.1"/>
    <property type="molecule type" value="Genomic_DNA"/>
</dbReference>
<evidence type="ECO:0000256" key="1">
    <source>
        <dbReference type="ARBA" id="ARBA00009080"/>
    </source>
</evidence>
<dbReference type="PANTHER" id="PTHR43580:SF2">
    <property type="entry name" value="CYTOKINE-LIKE NUCLEAR FACTOR N-PAC"/>
    <property type="match status" value="1"/>
</dbReference>
<keyword evidence="2" id="KW-0560">Oxidoreductase</keyword>
<comment type="caution">
    <text evidence="5">The sequence shown here is derived from an EMBL/GenBank/DDBJ whole genome shotgun (WGS) entry which is preliminary data.</text>
</comment>
<feature type="domain" description="6-phosphogluconate dehydrogenase NADP-binding" evidence="3">
    <location>
        <begin position="6"/>
        <end position="158"/>
    </location>
</feature>
<dbReference type="GO" id="GO:0016491">
    <property type="term" value="F:oxidoreductase activity"/>
    <property type="evidence" value="ECO:0007669"/>
    <property type="project" value="UniProtKB-KW"/>
</dbReference>
<feature type="domain" description="NADPH-dependent reductive aminase-like C-terminal" evidence="4">
    <location>
        <begin position="163"/>
        <end position="286"/>
    </location>
</feature>
<reference evidence="5 6" key="1">
    <citation type="submission" date="2018-01" db="EMBL/GenBank/DDBJ databases">
        <title>Draft genome sequence of Jiangella sp. GTF31.</title>
        <authorList>
            <person name="Sahin N."/>
            <person name="Ay H."/>
            <person name="Saygin H."/>
        </authorList>
    </citation>
    <scope>NUCLEOTIDE SEQUENCE [LARGE SCALE GENOMIC DNA]</scope>
    <source>
        <strain evidence="5 6">GTF31</strain>
    </source>
</reference>
<organism evidence="5 6">
    <name type="scientific">Jiangella anatolica</name>
    <dbReference type="NCBI Taxonomy" id="2670374"/>
    <lineage>
        <taxon>Bacteria</taxon>
        <taxon>Bacillati</taxon>
        <taxon>Actinomycetota</taxon>
        <taxon>Actinomycetes</taxon>
        <taxon>Jiangellales</taxon>
        <taxon>Jiangellaceae</taxon>
        <taxon>Jiangella</taxon>
    </lineage>
</organism>
<dbReference type="Pfam" id="PF03446">
    <property type="entry name" value="NAD_binding_2"/>
    <property type="match status" value="1"/>
</dbReference>
<dbReference type="Proteomes" id="UP000248764">
    <property type="component" value="Unassembled WGS sequence"/>
</dbReference>
<evidence type="ECO:0000256" key="2">
    <source>
        <dbReference type="ARBA" id="ARBA00023002"/>
    </source>
</evidence>
<dbReference type="Pfam" id="PF21761">
    <property type="entry name" value="RedAm-like_C"/>
    <property type="match status" value="1"/>
</dbReference>
<dbReference type="PANTHER" id="PTHR43580">
    <property type="entry name" value="OXIDOREDUCTASE GLYR1-RELATED"/>
    <property type="match status" value="1"/>
</dbReference>
<proteinExistence type="inferred from homology"/>